<proteinExistence type="predicted"/>
<accession>A0ABQ2DL41</accession>
<dbReference type="InterPro" id="IPR028082">
    <property type="entry name" value="Peripla_BP_I"/>
</dbReference>
<evidence type="ECO:0000259" key="4">
    <source>
        <dbReference type="PROSITE" id="PS50932"/>
    </source>
</evidence>
<reference evidence="6" key="1">
    <citation type="journal article" date="2019" name="Int. J. Syst. Evol. Microbiol.">
        <title>The Global Catalogue of Microorganisms (GCM) 10K type strain sequencing project: providing services to taxonomists for standard genome sequencing and annotation.</title>
        <authorList>
            <consortium name="The Broad Institute Genomics Platform"/>
            <consortium name="The Broad Institute Genome Sequencing Center for Infectious Disease"/>
            <person name="Wu L."/>
            <person name="Ma J."/>
        </authorList>
    </citation>
    <scope>NUCLEOTIDE SEQUENCE [LARGE SCALE GENOMIC DNA]</scope>
    <source>
        <strain evidence="6">JCM 14370</strain>
    </source>
</reference>
<evidence type="ECO:0000256" key="1">
    <source>
        <dbReference type="ARBA" id="ARBA00023015"/>
    </source>
</evidence>
<keyword evidence="6" id="KW-1185">Reference proteome</keyword>
<dbReference type="PANTHER" id="PTHR30146:SF109">
    <property type="entry name" value="HTH-TYPE TRANSCRIPTIONAL REGULATOR GALS"/>
    <property type="match status" value="1"/>
</dbReference>
<dbReference type="CDD" id="cd01392">
    <property type="entry name" value="HTH_LacI"/>
    <property type="match status" value="1"/>
</dbReference>
<keyword evidence="1" id="KW-0805">Transcription regulation</keyword>
<dbReference type="InterPro" id="IPR000843">
    <property type="entry name" value="HTH_LacI"/>
</dbReference>
<gene>
    <name evidence="5" type="ORF">GCM10008938_49310</name>
</gene>
<evidence type="ECO:0000256" key="3">
    <source>
        <dbReference type="ARBA" id="ARBA00023163"/>
    </source>
</evidence>
<dbReference type="Gene3D" id="3.40.50.2300">
    <property type="match status" value="2"/>
</dbReference>
<evidence type="ECO:0000256" key="2">
    <source>
        <dbReference type="ARBA" id="ARBA00023125"/>
    </source>
</evidence>
<dbReference type="SUPFAM" id="SSF47413">
    <property type="entry name" value="lambda repressor-like DNA-binding domains"/>
    <property type="match status" value="1"/>
</dbReference>
<dbReference type="CDD" id="cd06267">
    <property type="entry name" value="PBP1_LacI_sugar_binding-like"/>
    <property type="match status" value="1"/>
</dbReference>
<sequence>MARATLKQVAAEAGVSHQTVSAVLNNHPNVKASTREHVMAVMERMNYQPNHAARALRSSRSNHIGYVLYGPATAAFADPYMSIVMSSVIDTIRLHGYEVVPYFLSSDKDPELRSFRALFDQGRLDGAILMASNFPDKVLEQLHGWDYPMVAMDRFMPELPFPAVWARHREGFQDAVKHLARQRRTNIAFVGGQPLSPACTHDSAAERFEGYKLGLQQAGLPYQEELVVHADWTFDGGRNAFQQLLQSGHPVDAVMAANDRMAVGVIREALEAGRSIPDDLAVVGFDDFEFSRYIQPELTTVHFPVEQMAVKATELLMGLIDKKAVLKKFAVPVHLVVRQSG</sequence>
<dbReference type="Gene3D" id="1.10.260.40">
    <property type="entry name" value="lambda repressor-like DNA-binding domains"/>
    <property type="match status" value="1"/>
</dbReference>
<keyword evidence="2" id="KW-0238">DNA-binding</keyword>
<dbReference type="PROSITE" id="PS50932">
    <property type="entry name" value="HTH_LACI_2"/>
    <property type="match status" value="1"/>
</dbReference>
<keyword evidence="3" id="KW-0804">Transcription</keyword>
<dbReference type="Pfam" id="PF00356">
    <property type="entry name" value="LacI"/>
    <property type="match status" value="1"/>
</dbReference>
<comment type="caution">
    <text evidence="5">The sequence shown here is derived from an EMBL/GenBank/DDBJ whole genome shotgun (WGS) entry which is preliminary data.</text>
</comment>
<dbReference type="SUPFAM" id="SSF53822">
    <property type="entry name" value="Periplasmic binding protein-like I"/>
    <property type="match status" value="1"/>
</dbReference>
<evidence type="ECO:0000313" key="6">
    <source>
        <dbReference type="Proteomes" id="UP000632222"/>
    </source>
</evidence>
<dbReference type="RefSeq" id="WP_189008655.1">
    <property type="nucleotide sequence ID" value="NZ_BMOD01000038.1"/>
</dbReference>
<name>A0ABQ2DL41_9DEIO</name>
<dbReference type="InterPro" id="IPR010982">
    <property type="entry name" value="Lambda_DNA-bd_dom_sf"/>
</dbReference>
<dbReference type="InterPro" id="IPR046335">
    <property type="entry name" value="LacI/GalR-like_sensor"/>
</dbReference>
<dbReference type="Pfam" id="PF13377">
    <property type="entry name" value="Peripla_BP_3"/>
    <property type="match status" value="1"/>
</dbReference>
<organism evidence="5 6">
    <name type="scientific">Deinococcus roseus</name>
    <dbReference type="NCBI Taxonomy" id="392414"/>
    <lineage>
        <taxon>Bacteria</taxon>
        <taxon>Thermotogati</taxon>
        <taxon>Deinococcota</taxon>
        <taxon>Deinococci</taxon>
        <taxon>Deinococcales</taxon>
        <taxon>Deinococcaceae</taxon>
        <taxon>Deinococcus</taxon>
    </lineage>
</organism>
<dbReference type="SMART" id="SM00354">
    <property type="entry name" value="HTH_LACI"/>
    <property type="match status" value="1"/>
</dbReference>
<evidence type="ECO:0000313" key="5">
    <source>
        <dbReference type="EMBL" id="GGJ57390.1"/>
    </source>
</evidence>
<feature type="domain" description="HTH lacI-type" evidence="4">
    <location>
        <begin position="4"/>
        <end position="58"/>
    </location>
</feature>
<dbReference type="Proteomes" id="UP000632222">
    <property type="component" value="Unassembled WGS sequence"/>
</dbReference>
<dbReference type="PANTHER" id="PTHR30146">
    <property type="entry name" value="LACI-RELATED TRANSCRIPTIONAL REPRESSOR"/>
    <property type="match status" value="1"/>
</dbReference>
<dbReference type="EMBL" id="BMOD01000038">
    <property type="protein sequence ID" value="GGJ57390.1"/>
    <property type="molecule type" value="Genomic_DNA"/>
</dbReference>
<protein>
    <submittedName>
        <fullName evidence="5">LacI family transcriptional regulator</fullName>
    </submittedName>
</protein>